<dbReference type="VEuPathDB" id="TriTrypDB:TcCLB.510863.30"/>
<protein>
    <recommendedName>
        <fullName evidence="4">Protein phosphatase inhibitor</fullName>
    </recommendedName>
</protein>
<dbReference type="OrthoDB" id="265291at2759"/>
<dbReference type="EMBL" id="PRFA01000045">
    <property type="protein sequence ID" value="PWU91153.1"/>
    <property type="molecule type" value="Genomic_DNA"/>
</dbReference>
<feature type="compositionally biased region" description="Basic and acidic residues" evidence="1">
    <location>
        <begin position="43"/>
        <end position="59"/>
    </location>
</feature>
<evidence type="ECO:0000313" key="2">
    <source>
        <dbReference type="EMBL" id="PWU91153.1"/>
    </source>
</evidence>
<gene>
    <name evidence="2" type="ORF">C4B63_45g116</name>
</gene>
<dbReference type="VEuPathDB" id="TriTrypDB:TcCLB.503729.10"/>
<feature type="region of interest" description="Disordered" evidence="1">
    <location>
        <begin position="1"/>
        <end position="22"/>
    </location>
</feature>
<dbReference type="GO" id="GO:0008157">
    <property type="term" value="F:protein phosphatase 1 binding"/>
    <property type="evidence" value="ECO:0007669"/>
    <property type="project" value="TreeGrafter"/>
</dbReference>
<feature type="compositionally biased region" description="Polar residues" evidence="1">
    <location>
        <begin position="1"/>
        <end position="13"/>
    </location>
</feature>
<accession>A0A2V2VA08</accession>
<sequence>MPLSLTRQAAQQSDDVRQTEEELVPRRVVTLHLRPATAENEEDRMRRVSWERNVRENKNQRVSKSCCVFHKKKLFGESSSDESSSSSSSSSGDESGGVIGDNDQQRGGDAHHYGRHGSHEGDPAACQHGDNRHHRHKHPPCTKEHCYCGTRFH</sequence>
<reference evidence="2 3" key="1">
    <citation type="journal article" date="2018" name="Microb. Genom.">
        <title>Expanding an expanded genome: long-read sequencing of Trypanosoma cruzi.</title>
        <authorList>
            <person name="Berna L."/>
            <person name="Rodriguez M."/>
            <person name="Chiribao M.L."/>
            <person name="Parodi-Talice A."/>
            <person name="Pita S."/>
            <person name="Rijo G."/>
            <person name="Alvarez-Valin F."/>
            <person name="Robello C."/>
        </authorList>
    </citation>
    <scope>NUCLEOTIDE SEQUENCE [LARGE SCALE GENOMIC DNA]</scope>
    <source>
        <strain evidence="2 3">Dm28c</strain>
    </source>
</reference>
<comment type="caution">
    <text evidence="2">The sequence shown here is derived from an EMBL/GenBank/DDBJ whole genome shotgun (WGS) entry which is preliminary data.</text>
</comment>
<dbReference type="VEuPathDB" id="TriTrypDB:TcG_03000"/>
<feature type="region of interest" description="Disordered" evidence="1">
    <location>
        <begin position="35"/>
        <end position="62"/>
    </location>
</feature>
<dbReference type="GO" id="GO:0004865">
    <property type="term" value="F:protein serine/threonine phosphatase inhibitor activity"/>
    <property type="evidence" value="ECO:0007669"/>
    <property type="project" value="InterPro"/>
</dbReference>
<evidence type="ECO:0000313" key="3">
    <source>
        <dbReference type="Proteomes" id="UP000246121"/>
    </source>
</evidence>
<dbReference type="GO" id="GO:0005634">
    <property type="term" value="C:nucleus"/>
    <property type="evidence" value="ECO:0007669"/>
    <property type="project" value="TreeGrafter"/>
</dbReference>
<dbReference type="InterPro" id="IPR011107">
    <property type="entry name" value="PPI_Ypi1"/>
</dbReference>
<dbReference type="VEuPathDB" id="TriTrypDB:BCY84_12613"/>
<dbReference type="VEuPathDB" id="TriTrypDB:C4B63_45g116"/>
<organism evidence="2 3">
    <name type="scientific">Trypanosoma cruzi</name>
    <dbReference type="NCBI Taxonomy" id="5693"/>
    <lineage>
        <taxon>Eukaryota</taxon>
        <taxon>Discoba</taxon>
        <taxon>Euglenozoa</taxon>
        <taxon>Kinetoplastea</taxon>
        <taxon>Metakinetoplastina</taxon>
        <taxon>Trypanosomatida</taxon>
        <taxon>Trypanosomatidae</taxon>
        <taxon>Trypanosoma</taxon>
        <taxon>Schizotrypanum</taxon>
    </lineage>
</organism>
<proteinExistence type="predicted"/>
<dbReference type="PANTHER" id="PTHR20835">
    <property type="entry name" value="E3 UBIQUITIN-PROTEIN LIGASE PPP1R11-RELATED"/>
    <property type="match status" value="1"/>
</dbReference>
<feature type="region of interest" description="Disordered" evidence="1">
    <location>
        <begin position="76"/>
        <end position="141"/>
    </location>
</feature>
<feature type="compositionally biased region" description="Basic residues" evidence="1">
    <location>
        <begin position="131"/>
        <end position="140"/>
    </location>
</feature>
<evidence type="ECO:0008006" key="4">
    <source>
        <dbReference type="Google" id="ProtNLM"/>
    </source>
</evidence>
<dbReference type="Pfam" id="PF07491">
    <property type="entry name" value="PPI_Ypi1"/>
    <property type="match status" value="1"/>
</dbReference>
<dbReference type="AlphaFoldDB" id="A0A2V2VA08"/>
<name>A0A2V2VA08_TRYCR</name>
<dbReference type="VEuPathDB" id="TriTrypDB:C3747_15g194"/>
<dbReference type="Proteomes" id="UP000246121">
    <property type="component" value="Unassembled WGS sequence"/>
</dbReference>
<dbReference type="PANTHER" id="PTHR20835:SF0">
    <property type="entry name" value="E3 UBIQUITIN-PROTEIN LIGASE PPP1R11"/>
    <property type="match status" value="1"/>
</dbReference>
<feature type="compositionally biased region" description="Low complexity" evidence="1">
    <location>
        <begin position="76"/>
        <end position="93"/>
    </location>
</feature>
<evidence type="ECO:0000256" key="1">
    <source>
        <dbReference type="SAM" id="MobiDB-lite"/>
    </source>
</evidence>
<dbReference type="VEuPathDB" id="TriTrypDB:TcBrA4_0001320"/>
<feature type="compositionally biased region" description="Basic and acidic residues" evidence="1">
    <location>
        <begin position="103"/>
        <end position="122"/>
    </location>
</feature>
<dbReference type="VEuPathDB" id="TriTrypDB:TcCL_NonESM01076"/>